<reference evidence="1 2" key="1">
    <citation type="submission" date="2021-02" db="EMBL/GenBank/DDBJ databases">
        <title>Niveibacterium changnyeongensis HC41.</title>
        <authorList>
            <person name="Kang M."/>
        </authorList>
    </citation>
    <scope>NUCLEOTIDE SEQUENCE [LARGE SCALE GENOMIC DNA]</scope>
    <source>
        <strain evidence="1 2">HC41</strain>
    </source>
</reference>
<keyword evidence="2" id="KW-1185">Reference proteome</keyword>
<evidence type="ECO:0000313" key="2">
    <source>
        <dbReference type="Proteomes" id="UP000663570"/>
    </source>
</evidence>
<evidence type="ECO:0000313" key="1">
    <source>
        <dbReference type="EMBL" id="QSI76960.1"/>
    </source>
</evidence>
<dbReference type="Proteomes" id="UP000663570">
    <property type="component" value="Chromosome"/>
</dbReference>
<accession>A0ABX7M912</accession>
<name>A0ABX7M912_9RHOO</name>
<proteinExistence type="predicted"/>
<gene>
    <name evidence="1" type="ORF">JY500_21350</name>
</gene>
<sequence>MIPTRPQMWVGADTASLRDPQGAIHCIAFHDAAALRAGVATLAAEQSRWRAIDVVVSDAHCRYLVLPRIAGTQGRRELAEGIAARFAASFGDDAADWVLQHDASPLGTEDLVCGMRRTVVEAILGGLGDARRRAYRVQPLWVWCSQAPLGKPHAPHWLASSDGHTLTLGLFHQRRCVGVRATRLGTSGLAAALNREAALQAAHSAGTPVWLFGGVGTPARLADGSPVVTASLPLALVPGGVA</sequence>
<dbReference type="RefSeq" id="WP_206254538.1">
    <property type="nucleotide sequence ID" value="NZ_CP071060.1"/>
</dbReference>
<dbReference type="EMBL" id="CP071060">
    <property type="protein sequence ID" value="QSI76960.1"/>
    <property type="molecule type" value="Genomic_DNA"/>
</dbReference>
<evidence type="ECO:0008006" key="3">
    <source>
        <dbReference type="Google" id="ProtNLM"/>
    </source>
</evidence>
<protein>
    <recommendedName>
        <fullName evidence="3">DUF429 domain-containing protein</fullName>
    </recommendedName>
</protein>
<organism evidence="1 2">
    <name type="scientific">Niveibacterium microcysteis</name>
    <dbReference type="NCBI Taxonomy" id="2811415"/>
    <lineage>
        <taxon>Bacteria</taxon>
        <taxon>Pseudomonadati</taxon>
        <taxon>Pseudomonadota</taxon>
        <taxon>Betaproteobacteria</taxon>
        <taxon>Rhodocyclales</taxon>
        <taxon>Rhodocyclaceae</taxon>
        <taxon>Niveibacterium</taxon>
    </lineage>
</organism>